<accession>A0A7M4D7A3</accession>
<dbReference type="EMBL" id="WOTW01000026">
    <property type="protein sequence ID" value="MUP38532.1"/>
    <property type="molecule type" value="Genomic_DNA"/>
</dbReference>
<comment type="caution">
    <text evidence="2">The sequence shown here is derived from an EMBL/GenBank/DDBJ whole genome shotgun (WGS) entry which is preliminary data.</text>
</comment>
<dbReference type="InterPro" id="IPR016181">
    <property type="entry name" value="Acyl_CoA_acyltransferase"/>
</dbReference>
<reference evidence="2 5" key="2">
    <citation type="submission" date="2019-12" db="EMBL/GenBank/DDBJ databases">
        <title>Draft genome sequence of Labilibaculum sp. strain 44 isolated from deep waters of Black Sea.</title>
        <authorList>
            <person name="Yadav S."/>
            <person name="Villanueva L."/>
        </authorList>
    </citation>
    <scope>NUCLEOTIDE SEQUENCE [LARGE SCALE GENOMIC DNA]</scope>
    <source>
        <strain evidence="2 5">44</strain>
    </source>
</reference>
<keyword evidence="2" id="KW-0808">Transferase</keyword>
<gene>
    <name evidence="3" type="ORF">DWB62_011970</name>
    <name evidence="2" type="ORF">GNY23_11970</name>
</gene>
<keyword evidence="4" id="KW-1185">Reference proteome</keyword>
<protein>
    <submittedName>
        <fullName evidence="2">GNAT family N-acetyltransferase</fullName>
    </submittedName>
</protein>
<name>A0A7M4D7A3_9BACT</name>
<reference evidence="3 4" key="1">
    <citation type="submission" date="2019-11" db="EMBL/GenBank/DDBJ databases">
        <title>Draft genome sequence of Labilibaculum sp. strain SYP isolated from Black Sea.</title>
        <authorList>
            <person name="Yadav S."/>
            <person name="Villanueva L."/>
        </authorList>
    </citation>
    <scope>NUCLEOTIDE SEQUENCE [LARGE SCALE GENOMIC DNA]</scope>
    <source>
        <strain evidence="3 4">44</strain>
    </source>
</reference>
<dbReference type="InterPro" id="IPR000182">
    <property type="entry name" value="GNAT_dom"/>
</dbReference>
<evidence type="ECO:0000313" key="2">
    <source>
        <dbReference type="EMBL" id="MUP38532.1"/>
    </source>
</evidence>
<dbReference type="Proteomes" id="UP000462449">
    <property type="component" value="Unassembled WGS sequence"/>
</dbReference>
<dbReference type="EMBL" id="QTZN02000026">
    <property type="protein sequence ID" value="MVB07737.1"/>
    <property type="molecule type" value="Genomic_DNA"/>
</dbReference>
<dbReference type="SUPFAM" id="SSF55729">
    <property type="entry name" value="Acyl-CoA N-acyltransferases (Nat)"/>
    <property type="match status" value="1"/>
</dbReference>
<organism evidence="2 5">
    <name type="scientific">Labilibaculum euxinus</name>
    <dbReference type="NCBI Taxonomy" id="2686357"/>
    <lineage>
        <taxon>Bacteria</taxon>
        <taxon>Pseudomonadati</taxon>
        <taxon>Bacteroidota</taxon>
        <taxon>Bacteroidia</taxon>
        <taxon>Marinilabiliales</taxon>
        <taxon>Marinifilaceae</taxon>
        <taxon>Labilibaculum</taxon>
    </lineage>
</organism>
<feature type="domain" description="N-acetyltransferase" evidence="1">
    <location>
        <begin position="107"/>
        <end position="241"/>
    </location>
</feature>
<evidence type="ECO:0000313" key="3">
    <source>
        <dbReference type="EMBL" id="MVB07737.1"/>
    </source>
</evidence>
<dbReference type="GO" id="GO:0016747">
    <property type="term" value="F:acyltransferase activity, transferring groups other than amino-acyl groups"/>
    <property type="evidence" value="ECO:0007669"/>
    <property type="project" value="InterPro"/>
</dbReference>
<evidence type="ECO:0000259" key="1">
    <source>
        <dbReference type="PROSITE" id="PS51186"/>
    </source>
</evidence>
<dbReference type="OrthoDB" id="1096234at2"/>
<dbReference type="Pfam" id="PF13673">
    <property type="entry name" value="Acetyltransf_10"/>
    <property type="match status" value="1"/>
</dbReference>
<dbReference type="AlphaFoldDB" id="A0A7M4D7A3"/>
<sequence length="241" mass="27602">MNEKIINNLYELWEQIGNLTNKLSKTENYSTVSMDDSDWPNRIFNLKNNTHALEEALRLSQEGKLPEIIAITKPNDLRSNPNFKFLFGQKNMALNLQSKTNELFANPNIKRVKTKKKSIDFARTASESFGYRVDSNLIYNIVNHTETIRLFIYQEKSECLGCGIVFFDSNNNAGLHMIGTLSKGRGNGIGKSMTERLLIEAEKNNMNFCVLHASLMGESIYRKLGFEPYQGIETYKILKKQ</sequence>
<proteinExistence type="predicted"/>
<dbReference type="RefSeq" id="WP_156196146.1">
    <property type="nucleotide sequence ID" value="NZ_QTZN02000026.1"/>
</dbReference>
<dbReference type="Gene3D" id="3.40.630.30">
    <property type="match status" value="1"/>
</dbReference>
<evidence type="ECO:0000313" key="4">
    <source>
        <dbReference type="Proteomes" id="UP000285951"/>
    </source>
</evidence>
<dbReference type="PROSITE" id="PS51186">
    <property type="entry name" value="GNAT"/>
    <property type="match status" value="1"/>
</dbReference>
<evidence type="ECO:0000313" key="5">
    <source>
        <dbReference type="Proteomes" id="UP000462449"/>
    </source>
</evidence>
<dbReference type="Proteomes" id="UP000285951">
    <property type="component" value="Unassembled WGS sequence"/>
</dbReference>